<name>A0ABR1EP76_NECAM</name>
<sequence length="166" mass="18782">MQRSGPREMRELSARGEIKVTISDKEGDFVVISRELDIAITQKHLDDATLYHYSSHEEFIEQSRHLNIVRDKAGKTAGLHKRMITRLKYELSTCPLLHVLIKTHKPSSSSLLSEDPDVFKVRPMITNVGGPTDRMSYLLNALLAPLLKVPGLKLRSCAFVQHQHVS</sequence>
<evidence type="ECO:0000313" key="1">
    <source>
        <dbReference type="EMBL" id="KAK6764434.1"/>
    </source>
</evidence>
<proteinExistence type="predicted"/>
<protein>
    <submittedName>
        <fullName evidence="1">Uncharacterized protein</fullName>
    </submittedName>
</protein>
<organism evidence="1 2">
    <name type="scientific">Necator americanus</name>
    <name type="common">Human hookworm</name>
    <dbReference type="NCBI Taxonomy" id="51031"/>
    <lineage>
        <taxon>Eukaryota</taxon>
        <taxon>Metazoa</taxon>
        <taxon>Ecdysozoa</taxon>
        <taxon>Nematoda</taxon>
        <taxon>Chromadorea</taxon>
        <taxon>Rhabditida</taxon>
        <taxon>Rhabditina</taxon>
        <taxon>Rhabditomorpha</taxon>
        <taxon>Strongyloidea</taxon>
        <taxon>Ancylostomatidae</taxon>
        <taxon>Bunostominae</taxon>
        <taxon>Necator</taxon>
    </lineage>
</organism>
<reference evidence="1 2" key="1">
    <citation type="submission" date="2023-08" db="EMBL/GenBank/DDBJ databases">
        <title>A Necator americanus chromosomal reference genome.</title>
        <authorList>
            <person name="Ilik V."/>
            <person name="Petrzelkova K.J."/>
            <person name="Pardy F."/>
            <person name="Fuh T."/>
            <person name="Niatou-Singa F.S."/>
            <person name="Gouil Q."/>
            <person name="Baker L."/>
            <person name="Ritchie M.E."/>
            <person name="Jex A.R."/>
            <person name="Gazzola D."/>
            <person name="Li H."/>
            <person name="Toshio Fujiwara R."/>
            <person name="Zhan B."/>
            <person name="Aroian R.V."/>
            <person name="Pafco B."/>
            <person name="Schwarz E.M."/>
        </authorList>
    </citation>
    <scope>NUCLEOTIDE SEQUENCE [LARGE SCALE GENOMIC DNA]</scope>
    <source>
        <strain evidence="1 2">Aroian</strain>
        <tissue evidence="1">Whole animal</tissue>
    </source>
</reference>
<dbReference type="EMBL" id="JAVFWL010000006">
    <property type="protein sequence ID" value="KAK6764434.1"/>
    <property type="molecule type" value="Genomic_DNA"/>
</dbReference>
<dbReference type="Proteomes" id="UP001303046">
    <property type="component" value="Unassembled WGS sequence"/>
</dbReference>
<comment type="caution">
    <text evidence="1">The sequence shown here is derived from an EMBL/GenBank/DDBJ whole genome shotgun (WGS) entry which is preliminary data.</text>
</comment>
<gene>
    <name evidence="1" type="primary">Necator_chrX.g24833</name>
    <name evidence="1" type="ORF">RB195_024668</name>
</gene>
<accession>A0ABR1EP76</accession>
<keyword evidence="2" id="KW-1185">Reference proteome</keyword>
<evidence type="ECO:0000313" key="2">
    <source>
        <dbReference type="Proteomes" id="UP001303046"/>
    </source>
</evidence>